<feature type="transmembrane region" description="Helical" evidence="1">
    <location>
        <begin position="321"/>
        <end position="340"/>
    </location>
</feature>
<feature type="transmembrane region" description="Helical" evidence="1">
    <location>
        <begin position="242"/>
        <end position="259"/>
    </location>
</feature>
<evidence type="ECO:0000313" key="2">
    <source>
        <dbReference type="EMBL" id="GAA3917564.1"/>
    </source>
</evidence>
<organism evidence="2 3">
    <name type="scientific">Luteimonas lutimaris</name>
    <dbReference type="NCBI Taxonomy" id="698645"/>
    <lineage>
        <taxon>Bacteria</taxon>
        <taxon>Pseudomonadati</taxon>
        <taxon>Pseudomonadota</taxon>
        <taxon>Gammaproteobacteria</taxon>
        <taxon>Lysobacterales</taxon>
        <taxon>Lysobacteraceae</taxon>
        <taxon>Luteimonas</taxon>
    </lineage>
</organism>
<feature type="transmembrane region" description="Helical" evidence="1">
    <location>
        <begin position="38"/>
        <end position="64"/>
    </location>
</feature>
<name>A0ABP7M8Z9_9GAMM</name>
<dbReference type="EMBL" id="BAAAZU010000004">
    <property type="protein sequence ID" value="GAA3917564.1"/>
    <property type="molecule type" value="Genomic_DNA"/>
</dbReference>
<keyword evidence="1" id="KW-0472">Membrane</keyword>
<keyword evidence="1" id="KW-1133">Transmembrane helix</keyword>
<proteinExistence type="predicted"/>
<accession>A0ABP7M8Z9</accession>
<gene>
    <name evidence="2" type="ORF">GCM10022229_08670</name>
</gene>
<evidence type="ECO:0000256" key="1">
    <source>
        <dbReference type="SAM" id="Phobius"/>
    </source>
</evidence>
<dbReference type="RefSeq" id="WP_344758725.1">
    <property type="nucleotide sequence ID" value="NZ_BAAAZU010000004.1"/>
</dbReference>
<sequence length="350" mass="38195">MNATDHDVAVPRAAAPVHPTHKFKLLLQREYWEHKGGFLWAPLIAGGISLLLTGMMIVFGLVAARRAAGSGDLQFDGITVNGLDIGQLTSRMDAADMAELARGIDLTLFLSSSWPFLVLAFVVFFYCLGALYDERKDRSVLFWKSLPVSDAQTVLSKVASAIVVAPVLAVVASLVTMLGFMLMLSVVVLVHGGNPWTLLWGPASPLNIIGGTLAWIPVYALWSLPTVGWLLLCSAWSRSKPFLWAIMVPLFAGIFVSWFDLMEMFHLDSSWFWSNVVGRLLLGTVPGMDLLHRGGAFDNGSEGLEQVLQTLSPASQLTSLAMPQLWIGAVAGAVMIYVAIQLRRRRELAD</sequence>
<keyword evidence="1" id="KW-0812">Transmembrane</keyword>
<feature type="transmembrane region" description="Helical" evidence="1">
    <location>
        <begin position="208"/>
        <end position="230"/>
    </location>
</feature>
<comment type="caution">
    <text evidence="2">The sequence shown here is derived from an EMBL/GenBank/DDBJ whole genome shotgun (WGS) entry which is preliminary data.</text>
</comment>
<reference evidence="3" key="1">
    <citation type="journal article" date="2019" name="Int. J. Syst. Evol. Microbiol.">
        <title>The Global Catalogue of Microorganisms (GCM) 10K type strain sequencing project: providing services to taxonomists for standard genome sequencing and annotation.</title>
        <authorList>
            <consortium name="The Broad Institute Genomics Platform"/>
            <consortium name="The Broad Institute Genome Sequencing Center for Infectious Disease"/>
            <person name="Wu L."/>
            <person name="Ma J."/>
        </authorList>
    </citation>
    <scope>NUCLEOTIDE SEQUENCE [LARGE SCALE GENOMIC DNA]</scope>
    <source>
        <strain evidence="3">JCM 16916</strain>
    </source>
</reference>
<feature type="transmembrane region" description="Helical" evidence="1">
    <location>
        <begin position="114"/>
        <end position="132"/>
    </location>
</feature>
<keyword evidence="3" id="KW-1185">Reference proteome</keyword>
<feature type="transmembrane region" description="Helical" evidence="1">
    <location>
        <begin position="162"/>
        <end position="188"/>
    </location>
</feature>
<dbReference type="Proteomes" id="UP001501727">
    <property type="component" value="Unassembled WGS sequence"/>
</dbReference>
<evidence type="ECO:0000313" key="3">
    <source>
        <dbReference type="Proteomes" id="UP001501727"/>
    </source>
</evidence>
<protein>
    <submittedName>
        <fullName evidence="2">ABC transporter permease</fullName>
    </submittedName>
</protein>